<accession>A0ABW0NNG4</accession>
<organism evidence="2 3">
    <name type="scientific">Lysinimonas soli</name>
    <dbReference type="NCBI Taxonomy" id="1074233"/>
    <lineage>
        <taxon>Bacteria</taxon>
        <taxon>Bacillati</taxon>
        <taxon>Actinomycetota</taxon>
        <taxon>Actinomycetes</taxon>
        <taxon>Micrococcales</taxon>
        <taxon>Microbacteriaceae</taxon>
        <taxon>Lysinimonas</taxon>
    </lineage>
</organism>
<keyword evidence="1" id="KW-0812">Transmembrane</keyword>
<gene>
    <name evidence="2" type="ORF">ACFPJ4_03505</name>
</gene>
<dbReference type="RefSeq" id="WP_386738902.1">
    <property type="nucleotide sequence ID" value="NZ_JBHSMG010000001.1"/>
</dbReference>
<keyword evidence="3" id="KW-1185">Reference proteome</keyword>
<evidence type="ECO:0000313" key="2">
    <source>
        <dbReference type="EMBL" id="MFC5501304.1"/>
    </source>
</evidence>
<feature type="transmembrane region" description="Helical" evidence="1">
    <location>
        <begin position="45"/>
        <end position="65"/>
    </location>
</feature>
<sequence length="143" mass="15402">MAGVKVPAATATAAIATLVEGTEYLVRFIGLVVAFSASGRQAALPFLIPVVAIPLAMFVLTAFLLRRGTRWATIPVTILSLWTGTNVFFYYHDALAWFALVVSTVAIVACWLPSARQFAREATFRRSSSAEVPAPRPTGRTSD</sequence>
<keyword evidence="1" id="KW-0472">Membrane</keyword>
<evidence type="ECO:0008006" key="4">
    <source>
        <dbReference type="Google" id="ProtNLM"/>
    </source>
</evidence>
<evidence type="ECO:0000313" key="3">
    <source>
        <dbReference type="Proteomes" id="UP001596039"/>
    </source>
</evidence>
<proteinExistence type="predicted"/>
<dbReference type="Proteomes" id="UP001596039">
    <property type="component" value="Unassembled WGS sequence"/>
</dbReference>
<protein>
    <recommendedName>
        <fullName evidence="4">DUF2127 domain-containing protein</fullName>
    </recommendedName>
</protein>
<feature type="transmembrane region" description="Helical" evidence="1">
    <location>
        <begin position="72"/>
        <end position="91"/>
    </location>
</feature>
<feature type="transmembrane region" description="Helical" evidence="1">
    <location>
        <begin position="97"/>
        <end position="115"/>
    </location>
</feature>
<name>A0ABW0NNG4_9MICO</name>
<evidence type="ECO:0000256" key="1">
    <source>
        <dbReference type="SAM" id="Phobius"/>
    </source>
</evidence>
<comment type="caution">
    <text evidence="2">The sequence shown here is derived from an EMBL/GenBank/DDBJ whole genome shotgun (WGS) entry which is preliminary data.</text>
</comment>
<reference evidence="3" key="1">
    <citation type="journal article" date="2019" name="Int. J. Syst. Evol. Microbiol.">
        <title>The Global Catalogue of Microorganisms (GCM) 10K type strain sequencing project: providing services to taxonomists for standard genome sequencing and annotation.</title>
        <authorList>
            <consortium name="The Broad Institute Genomics Platform"/>
            <consortium name="The Broad Institute Genome Sequencing Center for Infectious Disease"/>
            <person name="Wu L."/>
            <person name="Ma J."/>
        </authorList>
    </citation>
    <scope>NUCLEOTIDE SEQUENCE [LARGE SCALE GENOMIC DNA]</scope>
    <source>
        <strain evidence="3">CGMCC 4.6997</strain>
    </source>
</reference>
<dbReference type="EMBL" id="JBHSMG010000001">
    <property type="protein sequence ID" value="MFC5501304.1"/>
    <property type="molecule type" value="Genomic_DNA"/>
</dbReference>
<keyword evidence="1" id="KW-1133">Transmembrane helix</keyword>